<keyword evidence="3" id="KW-1185">Reference proteome</keyword>
<reference evidence="2 3" key="1">
    <citation type="journal article" date="2014" name="Int. J. Syst. Evol. Microbiol.">
        <title>Complete genome sequence of Corynebacterium casei LMG S-19264T (=DSM 44701T), isolated from a smear-ripened cheese.</title>
        <authorList>
            <consortium name="US DOE Joint Genome Institute (JGI-PGF)"/>
            <person name="Walter F."/>
            <person name="Albersmeier A."/>
            <person name="Kalinowski J."/>
            <person name="Ruckert C."/>
        </authorList>
    </citation>
    <scope>NUCLEOTIDE SEQUENCE [LARGE SCALE GENOMIC DNA]</scope>
    <source>
        <strain evidence="2 3">CGMCC 1.16330</strain>
    </source>
</reference>
<name>A0A8J2ZG03_9PROT</name>
<dbReference type="EMBL" id="BMKS01000024">
    <property type="protein sequence ID" value="GGG51354.1"/>
    <property type="molecule type" value="Genomic_DNA"/>
</dbReference>
<evidence type="ECO:0000313" key="2">
    <source>
        <dbReference type="EMBL" id="GGG51354.1"/>
    </source>
</evidence>
<comment type="caution">
    <text evidence="2">The sequence shown here is derived from an EMBL/GenBank/DDBJ whole genome shotgun (WGS) entry which is preliminary data.</text>
</comment>
<protein>
    <submittedName>
        <fullName evidence="2">Uncharacterized protein</fullName>
    </submittedName>
</protein>
<dbReference type="Proteomes" id="UP000597507">
    <property type="component" value="Unassembled WGS sequence"/>
</dbReference>
<accession>A0A8J2ZG03</accession>
<evidence type="ECO:0000313" key="3">
    <source>
        <dbReference type="Proteomes" id="UP000597507"/>
    </source>
</evidence>
<gene>
    <name evidence="2" type="ORF">GCM10010964_43230</name>
</gene>
<proteinExistence type="predicted"/>
<organism evidence="2 3">
    <name type="scientific">Caldovatus sediminis</name>
    <dbReference type="NCBI Taxonomy" id="2041189"/>
    <lineage>
        <taxon>Bacteria</taxon>
        <taxon>Pseudomonadati</taxon>
        <taxon>Pseudomonadota</taxon>
        <taxon>Alphaproteobacteria</taxon>
        <taxon>Acetobacterales</taxon>
        <taxon>Roseomonadaceae</taxon>
        <taxon>Caldovatus</taxon>
    </lineage>
</organism>
<feature type="region of interest" description="Disordered" evidence="1">
    <location>
        <begin position="1"/>
        <end position="38"/>
    </location>
</feature>
<dbReference type="AlphaFoldDB" id="A0A8J2ZG03"/>
<evidence type="ECO:0000256" key="1">
    <source>
        <dbReference type="SAM" id="MobiDB-lite"/>
    </source>
</evidence>
<sequence length="85" mass="9202">MEDASRGSRRSATTGSGALQRYGEAVKPSHYASDRPLERDIGTVIDLPKAAVVRWRGSWRRREAAELAGSAWVTGSIAPPPRAAR</sequence>